<dbReference type="Pfam" id="PF02909">
    <property type="entry name" value="TetR_C_1"/>
    <property type="match status" value="1"/>
</dbReference>
<proteinExistence type="predicted"/>
<dbReference type="InterPro" id="IPR050109">
    <property type="entry name" value="HTH-type_TetR-like_transc_reg"/>
</dbReference>
<dbReference type="InterPro" id="IPR001647">
    <property type="entry name" value="HTH_TetR"/>
</dbReference>
<dbReference type="InterPro" id="IPR009057">
    <property type="entry name" value="Homeodomain-like_sf"/>
</dbReference>
<keyword evidence="2 4" id="KW-0238">DNA-binding</keyword>
<feature type="DNA-binding region" description="H-T-H motif" evidence="4">
    <location>
        <begin position="53"/>
        <end position="72"/>
    </location>
</feature>
<evidence type="ECO:0000313" key="7">
    <source>
        <dbReference type="EMBL" id="SDS68638.1"/>
    </source>
</evidence>
<evidence type="ECO:0000313" key="8">
    <source>
        <dbReference type="Proteomes" id="UP000199103"/>
    </source>
</evidence>
<evidence type="ECO:0000259" key="6">
    <source>
        <dbReference type="PROSITE" id="PS50977"/>
    </source>
</evidence>
<dbReference type="GO" id="GO:0000976">
    <property type="term" value="F:transcription cis-regulatory region binding"/>
    <property type="evidence" value="ECO:0007669"/>
    <property type="project" value="TreeGrafter"/>
</dbReference>
<evidence type="ECO:0000256" key="2">
    <source>
        <dbReference type="ARBA" id="ARBA00023125"/>
    </source>
</evidence>
<feature type="domain" description="HTH tetR-type" evidence="6">
    <location>
        <begin position="30"/>
        <end position="90"/>
    </location>
</feature>
<dbReference type="Pfam" id="PF00440">
    <property type="entry name" value="TetR_N"/>
    <property type="match status" value="1"/>
</dbReference>
<name>A0A1H1U818_9ACTN</name>
<sequence>MTEAADEGLPRAVAIAWGMVADPQRGPKRELSHERIVEAAIEIADADGLGAVTMSKVASSLGFTTMALYRYVTAKEDLLHLMQEAVTADRLTAPETDLMPPADDDGERSGWQRELRLIADQLYAMYREHPWLTDIPVSSAQLLTPNNLLVADQAIRAMRTLPITDHEKVGVLLLISTFVRSAAELARDMADEYQQLSATAVARRVEIVKELVSPERFPYLRPLVDSGAYIVEMEDPPDDDTSDYEFGIHVIIAGVAQYADGREPVASAVADPGIRTEDQLAEAMGLDHVRKDAKVRDAVKKRREAETKLREARKRERELIKAALERGAK</sequence>
<dbReference type="Gene3D" id="1.10.357.10">
    <property type="entry name" value="Tetracycline Repressor, domain 2"/>
    <property type="match status" value="1"/>
</dbReference>
<dbReference type="SUPFAM" id="SSF46689">
    <property type="entry name" value="Homeodomain-like"/>
    <property type="match status" value="1"/>
</dbReference>
<dbReference type="PROSITE" id="PS50977">
    <property type="entry name" value="HTH_TETR_2"/>
    <property type="match status" value="1"/>
</dbReference>
<keyword evidence="3" id="KW-0804">Transcription</keyword>
<dbReference type="SUPFAM" id="SSF48498">
    <property type="entry name" value="Tetracyclin repressor-like, C-terminal domain"/>
    <property type="match status" value="1"/>
</dbReference>
<dbReference type="STRING" id="630515.SAMN04489812_2679"/>
<dbReference type="GO" id="GO:0045892">
    <property type="term" value="P:negative regulation of DNA-templated transcription"/>
    <property type="evidence" value="ECO:0007669"/>
    <property type="project" value="InterPro"/>
</dbReference>
<dbReference type="Gene3D" id="1.10.10.60">
    <property type="entry name" value="Homeodomain-like"/>
    <property type="match status" value="1"/>
</dbReference>
<dbReference type="Proteomes" id="UP000199103">
    <property type="component" value="Chromosome I"/>
</dbReference>
<evidence type="ECO:0000256" key="5">
    <source>
        <dbReference type="SAM" id="Coils"/>
    </source>
</evidence>
<evidence type="ECO:0000256" key="3">
    <source>
        <dbReference type="ARBA" id="ARBA00023163"/>
    </source>
</evidence>
<dbReference type="AlphaFoldDB" id="A0A1H1U818"/>
<dbReference type="EMBL" id="LT629772">
    <property type="protein sequence ID" value="SDS68638.1"/>
    <property type="molecule type" value="Genomic_DNA"/>
</dbReference>
<dbReference type="RefSeq" id="WP_091525518.1">
    <property type="nucleotide sequence ID" value="NZ_LT629772.1"/>
</dbReference>
<dbReference type="InterPro" id="IPR004111">
    <property type="entry name" value="Repressor_TetR_C"/>
</dbReference>
<dbReference type="OrthoDB" id="3732465at2"/>
<protein>
    <submittedName>
        <fullName evidence="7">Regulatory protein, tetR family</fullName>
    </submittedName>
</protein>
<feature type="coiled-coil region" evidence="5">
    <location>
        <begin position="295"/>
        <end position="322"/>
    </location>
</feature>
<organism evidence="7 8">
    <name type="scientific">Microlunatus soli</name>
    <dbReference type="NCBI Taxonomy" id="630515"/>
    <lineage>
        <taxon>Bacteria</taxon>
        <taxon>Bacillati</taxon>
        <taxon>Actinomycetota</taxon>
        <taxon>Actinomycetes</taxon>
        <taxon>Propionibacteriales</taxon>
        <taxon>Propionibacteriaceae</taxon>
        <taxon>Microlunatus</taxon>
    </lineage>
</organism>
<dbReference type="InterPro" id="IPR036271">
    <property type="entry name" value="Tet_transcr_reg_TetR-rel_C_sf"/>
</dbReference>
<gene>
    <name evidence="7" type="ORF">SAMN04489812_2679</name>
</gene>
<evidence type="ECO:0000256" key="4">
    <source>
        <dbReference type="PROSITE-ProRule" id="PRU00335"/>
    </source>
</evidence>
<keyword evidence="1" id="KW-0805">Transcription regulation</keyword>
<dbReference type="PANTHER" id="PTHR30055:SF151">
    <property type="entry name" value="TRANSCRIPTIONAL REGULATORY PROTEIN"/>
    <property type="match status" value="1"/>
</dbReference>
<keyword evidence="5" id="KW-0175">Coiled coil</keyword>
<dbReference type="GO" id="GO:0003700">
    <property type="term" value="F:DNA-binding transcription factor activity"/>
    <property type="evidence" value="ECO:0007669"/>
    <property type="project" value="TreeGrafter"/>
</dbReference>
<evidence type="ECO:0000256" key="1">
    <source>
        <dbReference type="ARBA" id="ARBA00023015"/>
    </source>
</evidence>
<accession>A0A1H1U818</accession>
<reference evidence="7 8" key="1">
    <citation type="submission" date="2016-10" db="EMBL/GenBank/DDBJ databases">
        <authorList>
            <person name="de Groot N.N."/>
        </authorList>
    </citation>
    <scope>NUCLEOTIDE SEQUENCE [LARGE SCALE GENOMIC DNA]</scope>
    <source>
        <strain evidence="7 8">DSM 21800</strain>
    </source>
</reference>
<dbReference type="PANTHER" id="PTHR30055">
    <property type="entry name" value="HTH-TYPE TRANSCRIPTIONAL REGULATOR RUTR"/>
    <property type="match status" value="1"/>
</dbReference>
<keyword evidence="8" id="KW-1185">Reference proteome</keyword>